<reference evidence="2" key="1">
    <citation type="journal article" date="2023" name="G3 (Bethesda)">
        <title>Genome assembly and association tests identify interacting loci associated with vigor, precocity, and sex in interspecific pistachio rootstocks.</title>
        <authorList>
            <person name="Palmer W."/>
            <person name="Jacygrad E."/>
            <person name="Sagayaradj S."/>
            <person name="Cavanaugh K."/>
            <person name="Han R."/>
            <person name="Bertier L."/>
            <person name="Beede B."/>
            <person name="Kafkas S."/>
            <person name="Golino D."/>
            <person name="Preece J."/>
            <person name="Michelmore R."/>
        </authorList>
    </citation>
    <scope>NUCLEOTIDE SEQUENCE [LARGE SCALE GENOMIC DNA]</scope>
</reference>
<keyword evidence="2" id="KW-1185">Reference proteome</keyword>
<evidence type="ECO:0000313" key="1">
    <source>
        <dbReference type="EMBL" id="KAJ0017892.1"/>
    </source>
</evidence>
<dbReference type="Proteomes" id="UP001163603">
    <property type="component" value="Chromosome 12"/>
</dbReference>
<sequence length="87" mass="9887">MIIPNTSITNYSDCHTRKDTNEAISETRRKMGKAIKESVRFSLRVNPSTNNNSNNQIVNTQHSSPVLASSPPHLLHFSLFHMHLPYL</sequence>
<gene>
    <name evidence="1" type="ORF">Pint_09573</name>
</gene>
<name>A0ACC0XIL2_9ROSI</name>
<organism evidence="1 2">
    <name type="scientific">Pistacia integerrima</name>
    <dbReference type="NCBI Taxonomy" id="434235"/>
    <lineage>
        <taxon>Eukaryota</taxon>
        <taxon>Viridiplantae</taxon>
        <taxon>Streptophyta</taxon>
        <taxon>Embryophyta</taxon>
        <taxon>Tracheophyta</taxon>
        <taxon>Spermatophyta</taxon>
        <taxon>Magnoliopsida</taxon>
        <taxon>eudicotyledons</taxon>
        <taxon>Gunneridae</taxon>
        <taxon>Pentapetalae</taxon>
        <taxon>rosids</taxon>
        <taxon>malvids</taxon>
        <taxon>Sapindales</taxon>
        <taxon>Anacardiaceae</taxon>
        <taxon>Pistacia</taxon>
    </lineage>
</organism>
<comment type="caution">
    <text evidence="1">The sequence shown here is derived from an EMBL/GenBank/DDBJ whole genome shotgun (WGS) entry which is preliminary data.</text>
</comment>
<evidence type="ECO:0000313" key="2">
    <source>
        <dbReference type="Proteomes" id="UP001163603"/>
    </source>
</evidence>
<proteinExistence type="predicted"/>
<dbReference type="EMBL" id="CM047747">
    <property type="protein sequence ID" value="KAJ0017892.1"/>
    <property type="molecule type" value="Genomic_DNA"/>
</dbReference>
<protein>
    <submittedName>
        <fullName evidence="1">Uncharacterized protein</fullName>
    </submittedName>
</protein>
<accession>A0ACC0XIL2</accession>